<keyword evidence="3" id="KW-1185">Reference proteome</keyword>
<dbReference type="RefSeq" id="XP_050503257.1">
    <property type="nucleotide sequence ID" value="XM_050647300.1"/>
</dbReference>
<feature type="compositionally biased region" description="Basic and acidic residues" evidence="1">
    <location>
        <begin position="81"/>
        <end position="94"/>
    </location>
</feature>
<reference evidence="2" key="1">
    <citation type="submission" date="2025-05" db="UniProtKB">
        <authorList>
            <consortium name="EnsemblMetazoa"/>
        </authorList>
    </citation>
    <scope>IDENTIFICATION</scope>
</reference>
<dbReference type="EnsemblMetazoa" id="XM_050647300.1">
    <property type="protein sequence ID" value="XP_050503257.1"/>
    <property type="gene ID" value="LOC126882377"/>
</dbReference>
<feature type="compositionally biased region" description="Acidic residues" evidence="1">
    <location>
        <begin position="70"/>
        <end position="80"/>
    </location>
</feature>
<organism evidence="2 3">
    <name type="scientific">Diabrotica virgifera virgifera</name>
    <name type="common">western corn rootworm</name>
    <dbReference type="NCBI Taxonomy" id="50390"/>
    <lineage>
        <taxon>Eukaryota</taxon>
        <taxon>Metazoa</taxon>
        <taxon>Ecdysozoa</taxon>
        <taxon>Arthropoda</taxon>
        <taxon>Hexapoda</taxon>
        <taxon>Insecta</taxon>
        <taxon>Pterygota</taxon>
        <taxon>Neoptera</taxon>
        <taxon>Endopterygota</taxon>
        <taxon>Coleoptera</taxon>
        <taxon>Polyphaga</taxon>
        <taxon>Cucujiformia</taxon>
        <taxon>Chrysomeloidea</taxon>
        <taxon>Chrysomelidae</taxon>
        <taxon>Galerucinae</taxon>
        <taxon>Diabroticina</taxon>
        <taxon>Diabroticites</taxon>
        <taxon>Diabrotica</taxon>
    </lineage>
</organism>
<evidence type="ECO:0000256" key="1">
    <source>
        <dbReference type="SAM" id="MobiDB-lite"/>
    </source>
</evidence>
<proteinExistence type="predicted"/>
<name>A0ABM5JZ90_DIAVI</name>
<dbReference type="Proteomes" id="UP001652700">
    <property type="component" value="Unplaced"/>
</dbReference>
<dbReference type="GeneID" id="126882377"/>
<evidence type="ECO:0000313" key="2">
    <source>
        <dbReference type="EnsemblMetazoa" id="XP_050503257.1"/>
    </source>
</evidence>
<sequence>MRGNRFFRELEALEADEVFQLIEEIPSGEESEASEIDSDDDGRGDEPSDDTNDESFVIEDDLQEIQNTGENEDTGTDIEIESSHQESSEDETRVNNRKRKRTKKIQDTNTKNKSKKKPKNEEKVVVWCDDSKKFGKSPSAFVSDVGPNVPEEIEEPLDIFMLLFSEELLDTLVFQTNLYATQKINNLFQQQKKK</sequence>
<accession>A0ABM5JZ90</accession>
<evidence type="ECO:0008006" key="4">
    <source>
        <dbReference type="Google" id="ProtNLM"/>
    </source>
</evidence>
<evidence type="ECO:0000313" key="3">
    <source>
        <dbReference type="Proteomes" id="UP001652700"/>
    </source>
</evidence>
<protein>
    <recommendedName>
        <fullName evidence="4">PiggyBac transposable element-derived protein domain-containing protein</fullName>
    </recommendedName>
</protein>
<feature type="region of interest" description="Disordered" evidence="1">
    <location>
        <begin position="21"/>
        <end position="122"/>
    </location>
</feature>
<feature type="compositionally biased region" description="Acidic residues" evidence="1">
    <location>
        <begin position="26"/>
        <end position="63"/>
    </location>
</feature>